<feature type="compositionally biased region" description="Basic and acidic residues" evidence="1">
    <location>
        <begin position="82"/>
        <end position="96"/>
    </location>
</feature>
<protein>
    <submittedName>
        <fullName evidence="2">Uncharacterized protein</fullName>
    </submittedName>
</protein>
<evidence type="ECO:0000313" key="2">
    <source>
        <dbReference type="EMBL" id="VFU58574.1"/>
    </source>
</evidence>
<dbReference type="AlphaFoldDB" id="A0A6N2MVV7"/>
<accession>A0A6N2MVV7</accession>
<evidence type="ECO:0000256" key="1">
    <source>
        <dbReference type="SAM" id="MobiDB-lite"/>
    </source>
</evidence>
<dbReference type="PANTHER" id="PTHR33670:SF1">
    <property type="entry name" value="OS09G0416300 PROTEIN"/>
    <property type="match status" value="1"/>
</dbReference>
<name>A0A6N2MVV7_SALVM</name>
<dbReference type="Pfam" id="PF15365">
    <property type="entry name" value="PNRC"/>
    <property type="match status" value="1"/>
</dbReference>
<dbReference type="EMBL" id="CAADRP010001996">
    <property type="protein sequence ID" value="VFU58574.1"/>
    <property type="molecule type" value="Genomic_DNA"/>
</dbReference>
<feature type="compositionally biased region" description="Low complexity" evidence="1">
    <location>
        <begin position="40"/>
        <end position="53"/>
    </location>
</feature>
<organism evidence="2">
    <name type="scientific">Salix viminalis</name>
    <name type="common">Common osier</name>
    <name type="synonym">Basket willow</name>
    <dbReference type="NCBI Taxonomy" id="40686"/>
    <lineage>
        <taxon>Eukaryota</taxon>
        <taxon>Viridiplantae</taxon>
        <taxon>Streptophyta</taxon>
        <taxon>Embryophyta</taxon>
        <taxon>Tracheophyta</taxon>
        <taxon>Spermatophyta</taxon>
        <taxon>Magnoliopsida</taxon>
        <taxon>eudicotyledons</taxon>
        <taxon>Gunneridae</taxon>
        <taxon>Pentapetalae</taxon>
        <taxon>rosids</taxon>
        <taxon>fabids</taxon>
        <taxon>Malpighiales</taxon>
        <taxon>Salicaceae</taxon>
        <taxon>Saliceae</taxon>
        <taxon>Salix</taxon>
    </lineage>
</organism>
<dbReference type="GO" id="GO:0016071">
    <property type="term" value="P:mRNA metabolic process"/>
    <property type="evidence" value="ECO:0007669"/>
    <property type="project" value="UniProtKB-ARBA"/>
</dbReference>
<reference evidence="2" key="1">
    <citation type="submission" date="2019-03" db="EMBL/GenBank/DDBJ databases">
        <authorList>
            <person name="Mank J."/>
            <person name="Almeida P."/>
        </authorList>
    </citation>
    <scope>NUCLEOTIDE SEQUENCE</scope>
    <source>
        <strain evidence="2">78183</strain>
    </source>
</reference>
<sequence length="198" mass="21941">MGTEVLRPQDCLIERIGVPPCRRRNYYYGNGNFPNPEVYSTSNYHSNSNSNPRSNKKPTAVRFESSGQRKKQSEPSISRKSGTVDDLKIPRNNRVAEKVTALRRGESLESSLKKGHGNGGDFVVTSTARLGPHPKTFSKQTRNLRCPVNGKCDVYAGSAFAVSPAPSSLPLPSFSKKKQVSTDDAATRDLRRLLRLEF</sequence>
<proteinExistence type="predicted"/>
<feature type="region of interest" description="Disordered" evidence="1">
    <location>
        <begin position="39"/>
        <end position="96"/>
    </location>
</feature>
<dbReference type="InterPro" id="IPR028322">
    <property type="entry name" value="PNRC-like_rgn"/>
</dbReference>
<gene>
    <name evidence="2" type="ORF">SVIM_LOCUS428575</name>
</gene>
<dbReference type="PANTHER" id="PTHR33670">
    <property type="entry name" value="SPLICING FACTOR, PROLINE- AND GLUTAMINE-RICH-LIKE"/>
    <property type="match status" value="1"/>
</dbReference>